<comment type="caution">
    <text evidence="2">Lacks conserved residue(s) required for the propagation of feature annotation.</text>
</comment>
<dbReference type="OrthoDB" id="9809878at2"/>
<dbReference type="GO" id="GO:0009295">
    <property type="term" value="C:nucleoid"/>
    <property type="evidence" value="ECO:0007669"/>
    <property type="project" value="TreeGrafter"/>
</dbReference>
<dbReference type="RefSeq" id="WP_153724335.1">
    <property type="nucleotide sequence ID" value="NZ_CP045875.1"/>
</dbReference>
<protein>
    <recommendedName>
        <fullName evidence="2 3">Single-stranded DNA-binding protein</fullName>
        <shortName evidence="2">SSB</shortName>
    </recommendedName>
</protein>
<dbReference type="EMBL" id="CP045875">
    <property type="protein sequence ID" value="QGG46837.1"/>
    <property type="molecule type" value="Genomic_DNA"/>
</dbReference>
<dbReference type="Proteomes" id="UP000366051">
    <property type="component" value="Chromosome"/>
</dbReference>
<dbReference type="PANTHER" id="PTHR10302:SF0">
    <property type="entry name" value="SINGLE-STRANDED DNA-BINDING PROTEIN, MITOCHONDRIAL"/>
    <property type="match status" value="1"/>
</dbReference>
<dbReference type="Pfam" id="PF00436">
    <property type="entry name" value="SSB"/>
    <property type="match status" value="1"/>
</dbReference>
<organism evidence="5 6">
    <name type="scientific">Heliorestis convoluta</name>
    <dbReference type="NCBI Taxonomy" id="356322"/>
    <lineage>
        <taxon>Bacteria</taxon>
        <taxon>Bacillati</taxon>
        <taxon>Bacillota</taxon>
        <taxon>Clostridia</taxon>
        <taxon>Eubacteriales</taxon>
        <taxon>Heliobacteriaceae</taxon>
        <taxon>Heliorestis</taxon>
    </lineage>
</organism>
<comment type="subunit">
    <text evidence="2">Homotetramer.</text>
</comment>
<dbReference type="NCBIfam" id="TIGR00621">
    <property type="entry name" value="ssb"/>
    <property type="match status" value="1"/>
</dbReference>
<evidence type="ECO:0000256" key="2">
    <source>
        <dbReference type="HAMAP-Rule" id="MF_00984"/>
    </source>
</evidence>
<dbReference type="AlphaFoldDB" id="A0A5Q2MWS5"/>
<dbReference type="CDD" id="cd04496">
    <property type="entry name" value="SSB_OBF"/>
    <property type="match status" value="1"/>
</dbReference>
<dbReference type="PIRSF" id="PIRSF002070">
    <property type="entry name" value="SSB"/>
    <property type="match status" value="1"/>
</dbReference>
<keyword evidence="1 2" id="KW-0238">DNA-binding</keyword>
<dbReference type="KEGG" id="hcv:FTV88_0659"/>
<feature type="compositionally biased region" description="Low complexity" evidence="4">
    <location>
        <begin position="124"/>
        <end position="134"/>
    </location>
</feature>
<reference evidence="6" key="1">
    <citation type="submission" date="2019-11" db="EMBL/GenBank/DDBJ databases">
        <title>Genome sequence of Heliorestis convoluta strain HH, an alkaliphilic and minimalistic phototrophic bacterium from a soda lake in Egypt.</title>
        <authorList>
            <person name="Dewey E.D."/>
            <person name="Stokes L.M."/>
            <person name="Burchell B.M."/>
            <person name="Shaffer K.N."/>
            <person name="Huntington A.M."/>
            <person name="Baker J.M."/>
            <person name="Nadendla S."/>
            <person name="Giglio M.G."/>
            <person name="Touchman J.W."/>
            <person name="Blankenship R.E."/>
            <person name="Madigan M.T."/>
            <person name="Sattley W.M."/>
        </authorList>
    </citation>
    <scope>NUCLEOTIDE SEQUENCE [LARGE SCALE GENOMIC DNA]</scope>
    <source>
        <strain evidence="6">HH</strain>
    </source>
</reference>
<dbReference type="GO" id="GO:0003697">
    <property type="term" value="F:single-stranded DNA binding"/>
    <property type="evidence" value="ECO:0007669"/>
    <property type="project" value="UniProtKB-UniRule"/>
</dbReference>
<evidence type="ECO:0000256" key="3">
    <source>
        <dbReference type="PIRNR" id="PIRNR002070"/>
    </source>
</evidence>
<feature type="compositionally biased region" description="Polar residues" evidence="4">
    <location>
        <begin position="113"/>
        <end position="123"/>
    </location>
</feature>
<name>A0A5Q2MWS5_9FIRM</name>
<evidence type="ECO:0000256" key="4">
    <source>
        <dbReference type="SAM" id="MobiDB-lite"/>
    </source>
</evidence>
<feature type="region of interest" description="Disordered" evidence="4">
    <location>
        <begin position="109"/>
        <end position="153"/>
    </location>
</feature>
<proteinExistence type="inferred from homology"/>
<dbReference type="Gene3D" id="2.40.50.140">
    <property type="entry name" value="Nucleic acid-binding proteins"/>
    <property type="match status" value="1"/>
</dbReference>
<keyword evidence="6" id="KW-1185">Reference proteome</keyword>
<sequence length="153" mass="17094">MLNRVILIGRLGQDPELKQAQSGTQVCSFSVAVDRPQGQVQRQAGAEKVTDWISIVTFGNQAQVCSQYLSKGRLVAIEGRLQIDTWQDQQSGQKRSAARVIAENVRFLERSETGQGHQNQSSYQQGRPVQQRQQSNAYGQEISYPGDDKDLPF</sequence>
<evidence type="ECO:0000313" key="6">
    <source>
        <dbReference type="Proteomes" id="UP000366051"/>
    </source>
</evidence>
<dbReference type="GO" id="GO:0006260">
    <property type="term" value="P:DNA replication"/>
    <property type="evidence" value="ECO:0007669"/>
    <property type="project" value="InterPro"/>
</dbReference>
<dbReference type="InterPro" id="IPR000424">
    <property type="entry name" value="Primosome_PriB/ssb"/>
</dbReference>
<accession>A0A5Q2MWS5</accession>
<dbReference type="PANTHER" id="PTHR10302">
    <property type="entry name" value="SINGLE-STRANDED DNA-BINDING PROTEIN"/>
    <property type="match status" value="1"/>
</dbReference>
<evidence type="ECO:0000313" key="5">
    <source>
        <dbReference type="EMBL" id="QGG46837.1"/>
    </source>
</evidence>
<dbReference type="SUPFAM" id="SSF50249">
    <property type="entry name" value="Nucleic acid-binding proteins"/>
    <property type="match status" value="1"/>
</dbReference>
<dbReference type="PROSITE" id="PS50935">
    <property type="entry name" value="SSB"/>
    <property type="match status" value="1"/>
</dbReference>
<gene>
    <name evidence="5" type="ORF">FTV88_0659</name>
</gene>
<dbReference type="InterPro" id="IPR012340">
    <property type="entry name" value="NA-bd_OB-fold"/>
</dbReference>
<dbReference type="HAMAP" id="MF_00984">
    <property type="entry name" value="SSB"/>
    <property type="match status" value="1"/>
</dbReference>
<dbReference type="InterPro" id="IPR011344">
    <property type="entry name" value="ssDNA-bd"/>
</dbReference>
<evidence type="ECO:0000256" key="1">
    <source>
        <dbReference type="ARBA" id="ARBA00023125"/>
    </source>
</evidence>